<keyword evidence="1" id="KW-0472">Membrane</keyword>
<protein>
    <recommendedName>
        <fullName evidence="2">MacB-like periplasmic core domain-containing protein</fullName>
    </recommendedName>
</protein>
<dbReference type="InterPro" id="IPR025857">
    <property type="entry name" value="MacB_PCD"/>
</dbReference>
<sequence>MLLDLQDAVRALYNRWRMTLVFVTLLSSAMTALLVAGVVAWQAHGPLPYDEPERLAWVEGTLFNEQGETTLSASLSAPAAWTLHQTPDLFEVSSPVFYTDMLYLNHAEHPRISAALVEPGYFSLFTMPLQSGHYFSASTTQGLQPQSVAQAIVSARFAREYLATQKAAGQILQFDDQRFQVVGILAETSQEPELFRAAQHSDVFLPFFSHTATDMTPFAHMAIRNNVMLVGRTLPQASAVLQEQAQILSAQVNELAKQYGFGETKLTLALRPLTIKLKGALQETGRWLLGAAIGVIVVTLCNLFALYLLDFKSRQSQLALHLALGARQSRLFRQVLMHATALFALSALVATALAPVLLALVQYWGHAVLGSITWLNVSWSAYLAMWLVALGLAWGFARSVFLFVDLRGLRQQLSGSGKGQARQLPGWLSQLLVNGQLTVGTVVLCFSIWLLSHYGAQMNTAQGFDDHGLVHLQLQQLDFERSEQKARARRQLSEANIEALLTQPQIAAVSLAANHPLEMSWVEPIGTSPDSAQQLTAFGQWTGEGYFATVGQNILAGSEFSAQQLTLDAPAEAVILSLSLATKLGLTLEDVGTTLYSRNQRPVRLQAIVADIYSPTLGTPDIVYLPHNFFVTNLVVRLVPGQKLAKSDLNALLRVQDSTQSVFQVVDMTRQSRAMSKLARLSAYTGSALSALMILLVGVGLYGLLGYLALLHKPVWQIKWQLGAKTGTLMSEQLLGRVCKVLPVAFVSFLLLYLLCWFLGMAWLGLAASFVIAVTFMFLMVLFLDYYHTKSQLKSFL</sequence>
<gene>
    <name evidence="3" type="ORF">CWB99_17880</name>
</gene>
<dbReference type="PANTHER" id="PTHR30572">
    <property type="entry name" value="MEMBRANE COMPONENT OF TRANSPORTER-RELATED"/>
    <property type="match status" value="1"/>
</dbReference>
<proteinExistence type="predicted"/>
<evidence type="ECO:0000256" key="1">
    <source>
        <dbReference type="SAM" id="Phobius"/>
    </source>
</evidence>
<dbReference type="GO" id="GO:0022857">
    <property type="term" value="F:transmembrane transporter activity"/>
    <property type="evidence" value="ECO:0007669"/>
    <property type="project" value="TreeGrafter"/>
</dbReference>
<keyword evidence="1" id="KW-1133">Transmembrane helix</keyword>
<dbReference type="Proteomes" id="UP000310249">
    <property type="component" value="Unassembled WGS sequence"/>
</dbReference>
<dbReference type="GO" id="GO:0005886">
    <property type="term" value="C:plasma membrane"/>
    <property type="evidence" value="ECO:0007669"/>
    <property type="project" value="TreeGrafter"/>
</dbReference>
<accession>A0A5S3WI85</accession>
<feature type="domain" description="MacB-like periplasmic core" evidence="2">
    <location>
        <begin position="456"/>
        <end position="644"/>
    </location>
</feature>
<dbReference type="InterPro" id="IPR050250">
    <property type="entry name" value="Macrolide_Exporter_MacB"/>
</dbReference>
<feature type="domain" description="MacB-like periplasmic core" evidence="2">
    <location>
        <begin position="75"/>
        <end position="212"/>
    </location>
</feature>
<feature type="transmembrane region" description="Helical" evidence="1">
    <location>
        <begin position="381"/>
        <end position="406"/>
    </location>
</feature>
<feature type="transmembrane region" description="Helical" evidence="1">
    <location>
        <begin position="766"/>
        <end position="787"/>
    </location>
</feature>
<evidence type="ECO:0000313" key="4">
    <source>
        <dbReference type="Proteomes" id="UP000310249"/>
    </source>
</evidence>
<keyword evidence="1" id="KW-0812">Transmembrane</keyword>
<feature type="transmembrane region" description="Helical" evidence="1">
    <location>
        <begin position="20"/>
        <end position="41"/>
    </location>
</feature>
<name>A0A5S3WI85_9GAMM</name>
<dbReference type="RefSeq" id="WP_138552288.1">
    <property type="nucleotide sequence ID" value="NZ_PNCH01000035.1"/>
</dbReference>
<evidence type="ECO:0000259" key="2">
    <source>
        <dbReference type="Pfam" id="PF12704"/>
    </source>
</evidence>
<feature type="transmembrane region" description="Helical" evidence="1">
    <location>
        <begin position="741"/>
        <end position="760"/>
    </location>
</feature>
<reference evidence="3 4" key="1">
    <citation type="submission" date="2018-01" db="EMBL/GenBank/DDBJ databases">
        <authorList>
            <person name="Paulsen S."/>
            <person name="Gram L.K."/>
        </authorList>
    </citation>
    <scope>NUCLEOTIDE SEQUENCE [LARGE SCALE GENOMIC DNA]</scope>
    <source>
        <strain evidence="3 4">S2676</strain>
    </source>
</reference>
<dbReference type="OrthoDB" id="6282858at2"/>
<feature type="transmembrane region" description="Helical" evidence="1">
    <location>
        <begin position="688"/>
        <end position="710"/>
    </location>
</feature>
<comment type="caution">
    <text evidence="3">The sequence shown here is derived from an EMBL/GenBank/DDBJ whole genome shotgun (WGS) entry which is preliminary data.</text>
</comment>
<reference evidence="4" key="2">
    <citation type="submission" date="2019-06" db="EMBL/GenBank/DDBJ databases">
        <title>Co-occurence of chitin degradation, pigmentation and bioactivity in marine Pseudoalteromonas.</title>
        <authorList>
            <person name="Sonnenschein E.C."/>
            <person name="Bech P.K."/>
        </authorList>
    </citation>
    <scope>NUCLEOTIDE SEQUENCE [LARGE SCALE GENOMIC DNA]</scope>
    <source>
        <strain evidence="4">S2676</strain>
    </source>
</reference>
<dbReference type="PANTHER" id="PTHR30572:SF4">
    <property type="entry name" value="ABC TRANSPORTER PERMEASE YTRF"/>
    <property type="match status" value="1"/>
</dbReference>
<feature type="transmembrane region" description="Helical" evidence="1">
    <location>
        <begin position="335"/>
        <end position="361"/>
    </location>
</feature>
<feature type="transmembrane region" description="Helical" evidence="1">
    <location>
        <begin position="287"/>
        <end position="309"/>
    </location>
</feature>
<dbReference type="EMBL" id="PNCI01000042">
    <property type="protein sequence ID" value="TMP26729.1"/>
    <property type="molecule type" value="Genomic_DNA"/>
</dbReference>
<dbReference type="Pfam" id="PF12704">
    <property type="entry name" value="MacB_PCD"/>
    <property type="match status" value="2"/>
</dbReference>
<evidence type="ECO:0000313" key="3">
    <source>
        <dbReference type="EMBL" id="TMP26729.1"/>
    </source>
</evidence>
<organism evidence="3 4">
    <name type="scientific">Pseudoalteromonas rubra</name>
    <dbReference type="NCBI Taxonomy" id="43658"/>
    <lineage>
        <taxon>Bacteria</taxon>
        <taxon>Pseudomonadati</taxon>
        <taxon>Pseudomonadota</taxon>
        <taxon>Gammaproteobacteria</taxon>
        <taxon>Alteromonadales</taxon>
        <taxon>Pseudoalteromonadaceae</taxon>
        <taxon>Pseudoalteromonas</taxon>
    </lineage>
</organism>
<dbReference type="AlphaFoldDB" id="A0A5S3WI85"/>